<keyword evidence="3" id="KW-1185">Reference proteome</keyword>
<organism evidence="2 3">
    <name type="scientific">Apiotrichum porosum</name>
    <dbReference type="NCBI Taxonomy" id="105984"/>
    <lineage>
        <taxon>Eukaryota</taxon>
        <taxon>Fungi</taxon>
        <taxon>Dikarya</taxon>
        <taxon>Basidiomycota</taxon>
        <taxon>Agaricomycotina</taxon>
        <taxon>Tremellomycetes</taxon>
        <taxon>Trichosporonales</taxon>
        <taxon>Trichosporonaceae</taxon>
        <taxon>Apiotrichum</taxon>
    </lineage>
</organism>
<dbReference type="GeneID" id="39590969"/>
<comment type="caution">
    <text evidence="2">The sequence shown here is derived from an EMBL/GenBank/DDBJ whole genome shotgun (WGS) entry which is preliminary data.</text>
</comment>
<evidence type="ECO:0000313" key="3">
    <source>
        <dbReference type="Proteomes" id="UP000279236"/>
    </source>
</evidence>
<feature type="compositionally biased region" description="Pro residues" evidence="1">
    <location>
        <begin position="158"/>
        <end position="181"/>
    </location>
</feature>
<dbReference type="RefSeq" id="XP_028478336.1">
    <property type="nucleotide sequence ID" value="XM_028621884.1"/>
</dbReference>
<accession>A0A427Y190</accession>
<reference evidence="2 3" key="1">
    <citation type="submission" date="2018-11" db="EMBL/GenBank/DDBJ databases">
        <title>Genome sequence of Apiotrichum porosum DSM 27194.</title>
        <authorList>
            <person name="Aliyu H."/>
            <person name="Gorte O."/>
            <person name="Ochsenreither K."/>
        </authorList>
    </citation>
    <scope>NUCLEOTIDE SEQUENCE [LARGE SCALE GENOMIC DNA]</scope>
    <source>
        <strain evidence="2 3">DSM 27194</strain>
    </source>
</reference>
<evidence type="ECO:0000313" key="2">
    <source>
        <dbReference type="EMBL" id="RSH84888.1"/>
    </source>
</evidence>
<gene>
    <name evidence="2" type="ORF">EHS24_006426</name>
</gene>
<protein>
    <submittedName>
        <fullName evidence="2">Uncharacterized protein</fullName>
    </submittedName>
</protein>
<sequence>MGPEEGLPQWRFPTDQAPSPTITASRASLALSLSLDPPRLSLPRLSSPIFSHDFLFETWGMGTPEQEHEQEGEGEQETEAPLPAVSILRNPWQPPRSSPAELPTQPQRPAHSAQLRSTPPNRPCAIGAVLNHLTAAVKSRQLRERIARLTRARARGSAPPPTPTPPPRAPQAPHTEAPPPDYATDVAHGELLLQIEDMVVVAPPVYARREDPPAYPVREEPAPRARVHSSPQAGVGGQHASTTTTSERMFQTATAAGGVHQSATPDMHQWLQERYPGVAQRWRECTGPYTIGRWLHDTHPVVARHWAEHEAIALRINAEAVGMAAFGRAPVPPLCASCSQSPLPGPSRLAACA</sequence>
<feature type="region of interest" description="Disordered" evidence="1">
    <location>
        <begin position="210"/>
        <end position="244"/>
    </location>
</feature>
<dbReference type="EMBL" id="RSCE01000003">
    <property type="protein sequence ID" value="RSH84888.1"/>
    <property type="molecule type" value="Genomic_DNA"/>
</dbReference>
<feature type="region of interest" description="Disordered" evidence="1">
    <location>
        <begin position="63"/>
        <end position="123"/>
    </location>
</feature>
<feature type="region of interest" description="Disordered" evidence="1">
    <location>
        <begin position="1"/>
        <end position="23"/>
    </location>
</feature>
<evidence type="ECO:0000256" key="1">
    <source>
        <dbReference type="SAM" id="MobiDB-lite"/>
    </source>
</evidence>
<dbReference type="Proteomes" id="UP000279236">
    <property type="component" value="Unassembled WGS sequence"/>
</dbReference>
<proteinExistence type="predicted"/>
<name>A0A427Y190_9TREE</name>
<feature type="compositionally biased region" description="Basic and acidic residues" evidence="1">
    <location>
        <begin position="210"/>
        <end position="223"/>
    </location>
</feature>
<feature type="region of interest" description="Disordered" evidence="1">
    <location>
        <begin position="150"/>
        <end position="183"/>
    </location>
</feature>
<dbReference type="AlphaFoldDB" id="A0A427Y190"/>